<keyword evidence="5" id="KW-1133">Transmembrane helix</keyword>
<evidence type="ECO:0000256" key="4">
    <source>
        <dbReference type="ARBA" id="ARBA00022968"/>
    </source>
</evidence>
<evidence type="ECO:0000256" key="3">
    <source>
        <dbReference type="ARBA" id="ARBA00022692"/>
    </source>
</evidence>
<keyword evidence="11" id="KW-1185">Reference proteome</keyword>
<feature type="domain" description="Trichome birefringence-like N-terminal" evidence="9">
    <location>
        <begin position="108"/>
        <end position="161"/>
    </location>
</feature>
<dbReference type="Proteomes" id="UP000036987">
    <property type="component" value="Unassembled WGS sequence"/>
</dbReference>
<proteinExistence type="inferred from homology"/>
<evidence type="ECO:0000259" key="8">
    <source>
        <dbReference type="Pfam" id="PF13839"/>
    </source>
</evidence>
<evidence type="ECO:0000256" key="2">
    <source>
        <dbReference type="ARBA" id="ARBA00007727"/>
    </source>
</evidence>
<dbReference type="PANTHER" id="PTHR32285">
    <property type="entry name" value="PROTEIN TRICHOME BIREFRINGENCE-LIKE 9-RELATED"/>
    <property type="match status" value="1"/>
</dbReference>
<sequence>MHKRSRKMKSQIFLLGAAFTAVFFVSFLIHSDGTSTSRLDWTSTRTRNGAFPTYYAAANNTTSYPLILNDSDWSSACATTTRKSSESHRIWGEDSLRMRISAVREKSSCDLFSGKWVYDNESHPLYDEGGCPYMSDQLACRKHGRPDMDYQKWRWKPHNCSLKRWNATEMLEKLRNKRLMFVGDSLNRGQWISMVCLLQSVIPNGKKSMSPNAELTIFKANDYNATVEFYWAPLLVESNSDDPVNHRLEHRIIRPDSIVKHTSQWEGADILVFNTYLWWRSGSMIKLLGQEHGVCFEEQGAEAMKLALNTWAEWVSSSSSSSSEEIKKQIFYVTMSPTHLWSWEWDSAGKEGNCYGEKAPIEKEGYWGTGSDLSTMRMVDDVLNKLGSKVSVLNITQLSEYRKDGHPSTYRKFWEIFSQKQLANPTSYADCIHWCLPGVPDTWNELLYQHLL</sequence>
<dbReference type="GO" id="GO:0016413">
    <property type="term" value="F:O-acetyltransferase activity"/>
    <property type="evidence" value="ECO:0000318"/>
    <property type="project" value="GO_Central"/>
</dbReference>
<evidence type="ECO:0000256" key="6">
    <source>
        <dbReference type="ARBA" id="ARBA00023034"/>
    </source>
</evidence>
<keyword evidence="4" id="KW-0735">Signal-anchor</keyword>
<dbReference type="InterPro" id="IPR026057">
    <property type="entry name" value="TBL_C"/>
</dbReference>
<dbReference type="OrthoDB" id="2016263at2759"/>
<dbReference type="AlphaFoldDB" id="A0A0K9PUF0"/>
<comment type="subcellular location">
    <subcellularLocation>
        <location evidence="1">Golgi apparatus membrane</location>
        <topology evidence="1">Single-pass type II membrane protein</topology>
    </subcellularLocation>
</comment>
<dbReference type="OMA" id="CNLKRWD"/>
<evidence type="ECO:0000256" key="7">
    <source>
        <dbReference type="ARBA" id="ARBA00023136"/>
    </source>
</evidence>
<feature type="domain" description="Trichome birefringence-like C-terminal" evidence="8">
    <location>
        <begin position="163"/>
        <end position="449"/>
    </location>
</feature>
<name>A0A0K9PUF0_ZOSMR</name>
<organism evidence="10 11">
    <name type="scientific">Zostera marina</name>
    <name type="common">Eelgrass</name>
    <dbReference type="NCBI Taxonomy" id="29655"/>
    <lineage>
        <taxon>Eukaryota</taxon>
        <taxon>Viridiplantae</taxon>
        <taxon>Streptophyta</taxon>
        <taxon>Embryophyta</taxon>
        <taxon>Tracheophyta</taxon>
        <taxon>Spermatophyta</taxon>
        <taxon>Magnoliopsida</taxon>
        <taxon>Liliopsida</taxon>
        <taxon>Zosteraceae</taxon>
        <taxon>Zostera</taxon>
    </lineage>
</organism>
<evidence type="ECO:0000313" key="11">
    <source>
        <dbReference type="Proteomes" id="UP000036987"/>
    </source>
</evidence>
<evidence type="ECO:0000313" key="10">
    <source>
        <dbReference type="EMBL" id="KMZ71887.1"/>
    </source>
</evidence>
<dbReference type="InterPro" id="IPR029962">
    <property type="entry name" value="TBL"/>
</dbReference>
<accession>A0A0K9PUF0</accession>
<reference evidence="11" key="1">
    <citation type="journal article" date="2016" name="Nature">
        <title>The genome of the seagrass Zostera marina reveals angiosperm adaptation to the sea.</title>
        <authorList>
            <person name="Olsen J.L."/>
            <person name="Rouze P."/>
            <person name="Verhelst B."/>
            <person name="Lin Y.-C."/>
            <person name="Bayer T."/>
            <person name="Collen J."/>
            <person name="Dattolo E."/>
            <person name="De Paoli E."/>
            <person name="Dittami S."/>
            <person name="Maumus F."/>
            <person name="Michel G."/>
            <person name="Kersting A."/>
            <person name="Lauritano C."/>
            <person name="Lohaus R."/>
            <person name="Toepel M."/>
            <person name="Tonon T."/>
            <person name="Vanneste K."/>
            <person name="Amirebrahimi M."/>
            <person name="Brakel J."/>
            <person name="Bostroem C."/>
            <person name="Chovatia M."/>
            <person name="Grimwood J."/>
            <person name="Jenkins J.W."/>
            <person name="Jueterbock A."/>
            <person name="Mraz A."/>
            <person name="Stam W.T."/>
            <person name="Tice H."/>
            <person name="Bornberg-Bauer E."/>
            <person name="Green P.J."/>
            <person name="Pearson G.A."/>
            <person name="Procaccini G."/>
            <person name="Duarte C.M."/>
            <person name="Schmutz J."/>
            <person name="Reusch T.B.H."/>
            <person name="Van de Peer Y."/>
        </authorList>
    </citation>
    <scope>NUCLEOTIDE SEQUENCE [LARGE SCALE GENOMIC DNA]</scope>
    <source>
        <strain evidence="11">cv. Finnish</strain>
    </source>
</reference>
<evidence type="ECO:0000259" key="9">
    <source>
        <dbReference type="Pfam" id="PF14416"/>
    </source>
</evidence>
<evidence type="ECO:0000256" key="5">
    <source>
        <dbReference type="ARBA" id="ARBA00022989"/>
    </source>
</evidence>
<dbReference type="GO" id="GO:1990538">
    <property type="term" value="F:xylan O-acetyltransferase activity"/>
    <property type="evidence" value="ECO:0007669"/>
    <property type="project" value="UniProtKB-ARBA"/>
</dbReference>
<dbReference type="EMBL" id="LFYR01000650">
    <property type="protein sequence ID" value="KMZ71887.1"/>
    <property type="molecule type" value="Genomic_DNA"/>
</dbReference>
<comment type="caution">
    <text evidence="10">The sequence shown here is derived from an EMBL/GenBank/DDBJ whole genome shotgun (WGS) entry which is preliminary data.</text>
</comment>
<dbReference type="InterPro" id="IPR025846">
    <property type="entry name" value="TBL_N"/>
</dbReference>
<dbReference type="Pfam" id="PF13839">
    <property type="entry name" value="PC-Esterase"/>
    <property type="match status" value="1"/>
</dbReference>
<evidence type="ECO:0000256" key="1">
    <source>
        <dbReference type="ARBA" id="ARBA00004323"/>
    </source>
</evidence>
<dbReference type="GO" id="GO:0000139">
    <property type="term" value="C:Golgi membrane"/>
    <property type="evidence" value="ECO:0007669"/>
    <property type="project" value="UniProtKB-SubCell"/>
</dbReference>
<keyword evidence="3" id="KW-0812">Transmembrane</keyword>
<gene>
    <name evidence="10" type="ORF">ZOSMA_172G00140</name>
</gene>
<keyword evidence="7" id="KW-0472">Membrane</keyword>
<dbReference type="PANTHER" id="PTHR32285:SF202">
    <property type="entry name" value="PROTEIN TRICHOME BIREFRINGENCE-LIKE 35"/>
    <property type="match status" value="1"/>
</dbReference>
<comment type="similarity">
    <text evidence="2">Belongs to the PC-esterase family. TBL subfamily.</text>
</comment>
<dbReference type="GO" id="GO:0005794">
    <property type="term" value="C:Golgi apparatus"/>
    <property type="evidence" value="ECO:0000318"/>
    <property type="project" value="GO_Central"/>
</dbReference>
<dbReference type="Pfam" id="PF14416">
    <property type="entry name" value="PMR5N"/>
    <property type="match status" value="1"/>
</dbReference>
<keyword evidence="6" id="KW-0333">Golgi apparatus</keyword>
<protein>
    <submittedName>
        <fullName evidence="10">Protein trichome birefringence-like 35</fullName>
    </submittedName>
</protein>